<gene>
    <name evidence="9" type="ORF">ACFPM7_13435</name>
</gene>
<feature type="region of interest" description="Disordered" evidence="5">
    <location>
        <begin position="126"/>
        <end position="169"/>
    </location>
</feature>
<feature type="compositionally biased region" description="Low complexity" evidence="5">
    <location>
        <begin position="126"/>
        <end position="140"/>
    </location>
</feature>
<keyword evidence="4" id="KW-0186">Copper</keyword>
<sequence>MIRRLATATIAAAFATVVATAPASAHERLVSADPEQGVALDTAPTTVTLTFSGKVEANGESIRITGRDGTDWAVSDVASSGAEVTAKVTAQGQPGKQVLAYRVTSADGHTLTGTYTFDVAAFASTTTTQPTTQPTTTQPPSTQPPATQPTTAAQPTTAVPVADSPAPDEPGGPGAVLWIVLGAAVVAALGGIAAVVLKKRREAA</sequence>
<evidence type="ECO:0000313" key="10">
    <source>
        <dbReference type="Proteomes" id="UP001596157"/>
    </source>
</evidence>
<feature type="chain" id="PRO_5046085484" evidence="7">
    <location>
        <begin position="26"/>
        <end position="204"/>
    </location>
</feature>
<keyword evidence="6" id="KW-0812">Transmembrane</keyword>
<evidence type="ECO:0000313" key="9">
    <source>
        <dbReference type="EMBL" id="MFC5288056.1"/>
    </source>
</evidence>
<evidence type="ECO:0000256" key="3">
    <source>
        <dbReference type="ARBA" id="ARBA00022729"/>
    </source>
</evidence>
<keyword evidence="6" id="KW-0472">Membrane</keyword>
<feature type="compositionally biased region" description="Low complexity" evidence="5">
    <location>
        <begin position="148"/>
        <end position="162"/>
    </location>
</feature>
<dbReference type="PANTHER" id="PTHR34820:SF4">
    <property type="entry name" value="INNER MEMBRANE PROTEIN YEBZ"/>
    <property type="match status" value="1"/>
</dbReference>
<protein>
    <submittedName>
        <fullName evidence="9">Copper resistance protein CopC</fullName>
    </submittedName>
</protein>
<evidence type="ECO:0000256" key="4">
    <source>
        <dbReference type="ARBA" id="ARBA00023008"/>
    </source>
</evidence>
<reference evidence="10" key="1">
    <citation type="journal article" date="2019" name="Int. J. Syst. Evol. Microbiol.">
        <title>The Global Catalogue of Microorganisms (GCM) 10K type strain sequencing project: providing services to taxonomists for standard genome sequencing and annotation.</title>
        <authorList>
            <consortium name="The Broad Institute Genomics Platform"/>
            <consortium name="The Broad Institute Genome Sequencing Center for Infectious Disease"/>
            <person name="Wu L."/>
            <person name="Ma J."/>
        </authorList>
    </citation>
    <scope>NUCLEOTIDE SEQUENCE [LARGE SCALE GENOMIC DNA]</scope>
    <source>
        <strain evidence="10">CCUG 59778</strain>
    </source>
</reference>
<evidence type="ECO:0000256" key="1">
    <source>
        <dbReference type="ARBA" id="ARBA00004196"/>
    </source>
</evidence>
<evidence type="ECO:0000256" key="2">
    <source>
        <dbReference type="ARBA" id="ARBA00022723"/>
    </source>
</evidence>
<name>A0ABW0EMQ7_9PSEU</name>
<keyword evidence="10" id="KW-1185">Reference proteome</keyword>
<dbReference type="InterPro" id="IPR014755">
    <property type="entry name" value="Cu-Rt/internalin_Ig-like"/>
</dbReference>
<evidence type="ECO:0000259" key="8">
    <source>
        <dbReference type="Pfam" id="PF04234"/>
    </source>
</evidence>
<dbReference type="Pfam" id="PF04234">
    <property type="entry name" value="CopC"/>
    <property type="match status" value="1"/>
</dbReference>
<dbReference type="InterPro" id="IPR007348">
    <property type="entry name" value="CopC_dom"/>
</dbReference>
<evidence type="ECO:0000256" key="7">
    <source>
        <dbReference type="SAM" id="SignalP"/>
    </source>
</evidence>
<organism evidence="9 10">
    <name type="scientific">Actinokineospora guangxiensis</name>
    <dbReference type="NCBI Taxonomy" id="1490288"/>
    <lineage>
        <taxon>Bacteria</taxon>
        <taxon>Bacillati</taxon>
        <taxon>Actinomycetota</taxon>
        <taxon>Actinomycetes</taxon>
        <taxon>Pseudonocardiales</taxon>
        <taxon>Pseudonocardiaceae</taxon>
        <taxon>Actinokineospora</taxon>
    </lineage>
</organism>
<feature type="signal peptide" evidence="7">
    <location>
        <begin position="1"/>
        <end position="25"/>
    </location>
</feature>
<feature type="domain" description="CopC" evidence="8">
    <location>
        <begin position="26"/>
        <end position="119"/>
    </location>
</feature>
<comment type="caution">
    <text evidence="9">The sequence shown here is derived from an EMBL/GenBank/DDBJ whole genome shotgun (WGS) entry which is preliminary data.</text>
</comment>
<keyword evidence="6" id="KW-1133">Transmembrane helix</keyword>
<accession>A0ABW0EMQ7</accession>
<dbReference type="EMBL" id="JBHSKF010000005">
    <property type="protein sequence ID" value="MFC5288056.1"/>
    <property type="molecule type" value="Genomic_DNA"/>
</dbReference>
<dbReference type="SUPFAM" id="SSF81296">
    <property type="entry name" value="E set domains"/>
    <property type="match status" value="1"/>
</dbReference>
<dbReference type="PANTHER" id="PTHR34820">
    <property type="entry name" value="INNER MEMBRANE PROTEIN YEBZ"/>
    <property type="match status" value="1"/>
</dbReference>
<proteinExistence type="predicted"/>
<feature type="transmembrane region" description="Helical" evidence="6">
    <location>
        <begin position="175"/>
        <end position="197"/>
    </location>
</feature>
<keyword evidence="3 7" id="KW-0732">Signal</keyword>
<evidence type="ECO:0000256" key="5">
    <source>
        <dbReference type="SAM" id="MobiDB-lite"/>
    </source>
</evidence>
<dbReference type="InterPro" id="IPR032694">
    <property type="entry name" value="CopC/D"/>
</dbReference>
<evidence type="ECO:0000256" key="6">
    <source>
        <dbReference type="SAM" id="Phobius"/>
    </source>
</evidence>
<comment type="subcellular location">
    <subcellularLocation>
        <location evidence="1">Cell envelope</location>
    </subcellularLocation>
</comment>
<dbReference type="Proteomes" id="UP001596157">
    <property type="component" value="Unassembled WGS sequence"/>
</dbReference>
<keyword evidence="2" id="KW-0479">Metal-binding</keyword>
<dbReference type="InterPro" id="IPR014756">
    <property type="entry name" value="Ig_E-set"/>
</dbReference>
<dbReference type="Gene3D" id="2.60.40.1220">
    <property type="match status" value="1"/>
</dbReference>
<dbReference type="RefSeq" id="WP_378247623.1">
    <property type="nucleotide sequence ID" value="NZ_JBHSKF010000005.1"/>
</dbReference>